<evidence type="ECO:0000256" key="1">
    <source>
        <dbReference type="ARBA" id="ARBA00023125"/>
    </source>
</evidence>
<name>A0A6L5XEB9_9BACT</name>
<dbReference type="EMBL" id="VULT01000016">
    <property type="protein sequence ID" value="MSS18115.1"/>
    <property type="molecule type" value="Genomic_DNA"/>
</dbReference>
<dbReference type="PROSITE" id="PS50977">
    <property type="entry name" value="HTH_TETR_2"/>
    <property type="match status" value="1"/>
</dbReference>
<dbReference type="InterPro" id="IPR001647">
    <property type="entry name" value="HTH_TetR"/>
</dbReference>
<dbReference type="PRINTS" id="PR00455">
    <property type="entry name" value="HTHTETR"/>
</dbReference>
<keyword evidence="1 2" id="KW-0238">DNA-binding</keyword>
<dbReference type="RefSeq" id="WP_154327059.1">
    <property type="nucleotide sequence ID" value="NZ_CP045696.1"/>
</dbReference>
<dbReference type="SUPFAM" id="SSF46689">
    <property type="entry name" value="Homeodomain-like"/>
    <property type="match status" value="1"/>
</dbReference>
<dbReference type="PANTHER" id="PTHR43479:SF11">
    <property type="entry name" value="ACREF_ENVCD OPERON REPRESSOR-RELATED"/>
    <property type="match status" value="1"/>
</dbReference>
<dbReference type="GO" id="GO:0003677">
    <property type="term" value="F:DNA binding"/>
    <property type="evidence" value="ECO:0007669"/>
    <property type="project" value="UniProtKB-UniRule"/>
</dbReference>
<dbReference type="Proteomes" id="UP000483362">
    <property type="component" value="Unassembled WGS sequence"/>
</dbReference>
<evidence type="ECO:0000313" key="4">
    <source>
        <dbReference type="EMBL" id="MSS18115.1"/>
    </source>
</evidence>
<evidence type="ECO:0000259" key="3">
    <source>
        <dbReference type="PROSITE" id="PS50977"/>
    </source>
</evidence>
<proteinExistence type="predicted"/>
<feature type="domain" description="HTH tetR-type" evidence="3">
    <location>
        <begin position="3"/>
        <end position="63"/>
    </location>
</feature>
<dbReference type="InterPro" id="IPR009057">
    <property type="entry name" value="Homeodomain-like_sf"/>
</dbReference>
<dbReference type="PANTHER" id="PTHR43479">
    <property type="entry name" value="ACREF/ENVCD OPERON REPRESSOR-RELATED"/>
    <property type="match status" value="1"/>
</dbReference>
<dbReference type="AlphaFoldDB" id="A0A6L5XEB9"/>
<evidence type="ECO:0000256" key="2">
    <source>
        <dbReference type="PROSITE-ProRule" id="PRU00335"/>
    </source>
</evidence>
<feature type="DNA-binding region" description="H-T-H motif" evidence="2">
    <location>
        <begin position="26"/>
        <end position="45"/>
    </location>
</feature>
<comment type="caution">
    <text evidence="4">The sequence shown here is derived from an EMBL/GenBank/DDBJ whole genome shotgun (WGS) entry which is preliminary data.</text>
</comment>
<dbReference type="InterPro" id="IPR050624">
    <property type="entry name" value="HTH-type_Tx_Regulator"/>
</dbReference>
<keyword evidence="5" id="KW-1185">Reference proteome</keyword>
<dbReference type="Pfam" id="PF00440">
    <property type="entry name" value="TetR_N"/>
    <property type="match status" value="1"/>
</dbReference>
<organism evidence="4 5">
    <name type="scientific">Sodaliphilus pleomorphus</name>
    <dbReference type="NCBI Taxonomy" id="2606626"/>
    <lineage>
        <taxon>Bacteria</taxon>
        <taxon>Pseudomonadati</taxon>
        <taxon>Bacteroidota</taxon>
        <taxon>Bacteroidia</taxon>
        <taxon>Bacteroidales</taxon>
        <taxon>Muribaculaceae</taxon>
        <taxon>Sodaliphilus</taxon>
    </lineage>
</organism>
<sequence>MVSRTREKLIDVARQLFAHKGVENTTMNDIASASDKGRRTIYTYFKSKTEIFNAVVNREAAIIVDRLAELPDMPLPPEEKLMNFVFMRFEAVKEVVSRNGSLKASFFLDVRRVDRIRRVNAPKEIIILKQILKEGVDAGIFRIKHIDKAAEILLMAMQGLDVHYIRNSFEDIGVSRLKLRTYLQDFIMNGIKDHHEGTPLNNDNRI</sequence>
<dbReference type="Gene3D" id="1.10.357.10">
    <property type="entry name" value="Tetracycline Repressor, domain 2"/>
    <property type="match status" value="1"/>
</dbReference>
<gene>
    <name evidence="4" type="ORF">FYJ29_10155</name>
</gene>
<accession>A0A6L5XEB9</accession>
<protein>
    <submittedName>
        <fullName evidence="4">TetR family transcriptional regulator</fullName>
    </submittedName>
</protein>
<reference evidence="4 5" key="1">
    <citation type="submission" date="2019-08" db="EMBL/GenBank/DDBJ databases">
        <title>In-depth cultivation of the pig gut microbiome towards novel bacterial diversity and tailored functional studies.</title>
        <authorList>
            <person name="Wylensek D."/>
            <person name="Hitch T.C.A."/>
            <person name="Clavel T."/>
        </authorList>
    </citation>
    <scope>NUCLEOTIDE SEQUENCE [LARGE SCALE GENOMIC DNA]</scope>
    <source>
        <strain evidence="4 5">Oil-RF-744-WCA-WT-10</strain>
    </source>
</reference>
<dbReference type="Gene3D" id="1.10.10.60">
    <property type="entry name" value="Homeodomain-like"/>
    <property type="match status" value="1"/>
</dbReference>
<evidence type="ECO:0000313" key="5">
    <source>
        <dbReference type="Proteomes" id="UP000483362"/>
    </source>
</evidence>